<comment type="similarity">
    <text evidence="1">Belongs to the glycosyl hydrolase 13 family.</text>
</comment>
<dbReference type="Gene3D" id="2.60.40.10">
    <property type="entry name" value="Immunoglobulins"/>
    <property type="match status" value="1"/>
</dbReference>
<dbReference type="Gene3D" id="3.90.400.10">
    <property type="entry name" value="Oligo-1,6-glucosidase, Domain 2"/>
    <property type="match status" value="1"/>
</dbReference>
<evidence type="ECO:0000256" key="1">
    <source>
        <dbReference type="ARBA" id="ARBA00008061"/>
    </source>
</evidence>
<dbReference type="SUPFAM" id="SSF51445">
    <property type="entry name" value="(Trans)glycosidases"/>
    <property type="match status" value="1"/>
</dbReference>
<keyword evidence="3" id="KW-0326">Glycosidase</keyword>
<dbReference type="EMBL" id="JAGSCS010000005">
    <property type="protein sequence ID" value="MBR0575868.1"/>
    <property type="molecule type" value="Genomic_DNA"/>
</dbReference>
<dbReference type="Pfam" id="PF02903">
    <property type="entry name" value="Alpha-amylase_N"/>
    <property type="match status" value="1"/>
</dbReference>
<reference evidence="5" key="1">
    <citation type="submission" date="2021-04" db="EMBL/GenBank/DDBJ databases">
        <title>Proteiniclasticum sedimins sp. nov., an obligate anaerobic bacterium isolated from anaerobic sludge.</title>
        <authorList>
            <person name="Liu J."/>
        </authorList>
    </citation>
    <scope>NUCLEOTIDE SEQUENCE</scope>
    <source>
        <strain evidence="5">BAD-10</strain>
    </source>
</reference>
<dbReference type="InterPro" id="IPR013783">
    <property type="entry name" value="Ig-like_fold"/>
</dbReference>
<dbReference type="PANTHER" id="PTHR10357">
    <property type="entry name" value="ALPHA-AMYLASE FAMILY MEMBER"/>
    <property type="match status" value="1"/>
</dbReference>
<accession>A0A941CR78</accession>
<evidence type="ECO:0000256" key="2">
    <source>
        <dbReference type="ARBA" id="ARBA00022801"/>
    </source>
</evidence>
<dbReference type="CDD" id="cd11338">
    <property type="entry name" value="AmyAc_CMD"/>
    <property type="match status" value="1"/>
</dbReference>
<protein>
    <submittedName>
        <fullName evidence="5">Glycoside hydrolase family 13 protein</fullName>
    </submittedName>
</protein>
<dbReference type="InterPro" id="IPR004185">
    <property type="entry name" value="Glyco_hydro_13_lg-like_dom"/>
</dbReference>
<proteinExistence type="inferred from homology"/>
<keyword evidence="2 5" id="KW-0378">Hydrolase</keyword>
<sequence length="581" mass="67910">MKRHALHHATTVPYAYGRDKDHLFLRLRTAKDDAKSVRVFYRDRYHFRKPFLLQNLELRHTTPDFDYYEVVIALPRNRYAYYFEIQDREGKRYYYDERGIREHRKSPMKPFQFPYLAPEDLYPGEDWLKEAVCYQIFPDRFRKGEGDAQPWREGELRPWDSPVTSKGFYGGNLAGIREKLPYLEELGVTLLYLTPVFESSSNHKYNTKDYLSIDPHFGTLGEFQRLVKECHDRGIRVVLDAVFNHTGLDFFAFQDLLTRQEASPYGTWYHPDAYPVSREKINYYTFAHGIAHMPKLNLGEAEARAYFLHVARYWIKEADVDGYRLDVCDELSHDFLRDLRRAVKEEKAEAVLIGEIMHEAEAFLDGRELDAIMNYPFRDAQVDFFAKDHLTAESFTGLLQEQNVRYREEIVDQMWNLLGSHDTPRFLTEAGGDKAKLKLAAAFQFLYRGVPYIYYGDEVGLSGGRDPLCRGTMPWDPEKQDLDLYGFHQFLARLRKTHGVLVRGTVEFPEVREKAFILARKDDQEEILALFNRGTAPEDFSSALMTDHEPLGNFPSPQRGVVPPLGLLLYRRPITNEEDQP</sequence>
<dbReference type="CDD" id="cd02857">
    <property type="entry name" value="E_set_CDase_PDE_N"/>
    <property type="match status" value="1"/>
</dbReference>
<evidence type="ECO:0000313" key="6">
    <source>
        <dbReference type="Proteomes" id="UP000675379"/>
    </source>
</evidence>
<keyword evidence="6" id="KW-1185">Reference proteome</keyword>
<feature type="domain" description="Glycosyl hydrolase family 13 catalytic" evidence="4">
    <location>
        <begin position="135"/>
        <end position="495"/>
    </location>
</feature>
<dbReference type="InterPro" id="IPR017853">
    <property type="entry name" value="GH"/>
</dbReference>
<dbReference type="RefSeq" id="WP_211800533.1">
    <property type="nucleotide sequence ID" value="NZ_JAGSCS010000005.1"/>
</dbReference>
<name>A0A941CR78_9CLOT</name>
<dbReference type="AlphaFoldDB" id="A0A941CR78"/>
<evidence type="ECO:0000256" key="3">
    <source>
        <dbReference type="ARBA" id="ARBA00023295"/>
    </source>
</evidence>
<organism evidence="5 6">
    <name type="scientific">Proteiniclasticum sediminis</name>
    <dbReference type="NCBI Taxonomy" id="2804028"/>
    <lineage>
        <taxon>Bacteria</taxon>
        <taxon>Bacillati</taxon>
        <taxon>Bacillota</taxon>
        <taxon>Clostridia</taxon>
        <taxon>Eubacteriales</taxon>
        <taxon>Clostridiaceae</taxon>
        <taxon>Proteiniclasticum</taxon>
    </lineage>
</organism>
<dbReference type="Gene3D" id="3.20.20.80">
    <property type="entry name" value="Glycosidases"/>
    <property type="match status" value="1"/>
</dbReference>
<evidence type="ECO:0000259" key="4">
    <source>
        <dbReference type="SMART" id="SM00642"/>
    </source>
</evidence>
<dbReference type="GO" id="GO:0004553">
    <property type="term" value="F:hydrolase activity, hydrolyzing O-glycosyl compounds"/>
    <property type="evidence" value="ECO:0007669"/>
    <property type="project" value="InterPro"/>
</dbReference>
<dbReference type="SMART" id="SM00642">
    <property type="entry name" value="Aamy"/>
    <property type="match status" value="1"/>
</dbReference>
<comment type="caution">
    <text evidence="5">The sequence shown here is derived from an EMBL/GenBank/DDBJ whole genome shotgun (WGS) entry which is preliminary data.</text>
</comment>
<dbReference type="Pfam" id="PF00128">
    <property type="entry name" value="Alpha-amylase"/>
    <property type="match status" value="1"/>
</dbReference>
<dbReference type="InterPro" id="IPR006047">
    <property type="entry name" value="GH13_cat_dom"/>
</dbReference>
<dbReference type="Proteomes" id="UP000675379">
    <property type="component" value="Unassembled WGS sequence"/>
</dbReference>
<dbReference type="InterPro" id="IPR045857">
    <property type="entry name" value="O16G_dom_2"/>
</dbReference>
<gene>
    <name evidence="5" type="ORF">KCG48_05865</name>
</gene>
<evidence type="ECO:0000313" key="5">
    <source>
        <dbReference type="EMBL" id="MBR0575868.1"/>
    </source>
</evidence>
<dbReference type="GO" id="GO:0005975">
    <property type="term" value="P:carbohydrate metabolic process"/>
    <property type="evidence" value="ECO:0007669"/>
    <property type="project" value="InterPro"/>
</dbReference>
<dbReference type="PANTHER" id="PTHR10357:SF210">
    <property type="entry name" value="MALTODEXTRIN GLUCOSIDASE"/>
    <property type="match status" value="1"/>
</dbReference>